<dbReference type="AlphaFoldDB" id="A0AAW3JRQ6"/>
<dbReference type="PANTHER" id="PTHR30204">
    <property type="entry name" value="REDOX-CYCLING DRUG-SENSING TRANSCRIPTIONAL ACTIVATOR SOXR"/>
    <property type="match status" value="1"/>
</dbReference>
<dbReference type="Pfam" id="PF13411">
    <property type="entry name" value="MerR_1"/>
    <property type="match status" value="1"/>
</dbReference>
<evidence type="ECO:0000256" key="1">
    <source>
        <dbReference type="ARBA" id="ARBA00022491"/>
    </source>
</evidence>
<dbReference type="PROSITE" id="PS50937">
    <property type="entry name" value="HTH_MERR_2"/>
    <property type="match status" value="1"/>
</dbReference>
<dbReference type="SUPFAM" id="SSF46955">
    <property type="entry name" value="Putative DNA-binding domain"/>
    <property type="match status" value="1"/>
</dbReference>
<dbReference type="RefSeq" id="WP_055944284.1">
    <property type="nucleotide sequence ID" value="NZ_JAQDCV010000002.1"/>
</dbReference>
<keyword evidence="4" id="KW-0804">Transcription</keyword>
<gene>
    <name evidence="7" type="ORF">APZ18_09630</name>
</gene>
<evidence type="ECO:0000313" key="7">
    <source>
        <dbReference type="EMBL" id="KQC84966.1"/>
    </source>
</evidence>
<dbReference type="InterPro" id="IPR000551">
    <property type="entry name" value="MerR-type_HTH_dom"/>
</dbReference>
<dbReference type="SMART" id="SM00422">
    <property type="entry name" value="HTH_MERR"/>
    <property type="match status" value="1"/>
</dbReference>
<evidence type="ECO:0000259" key="6">
    <source>
        <dbReference type="PROSITE" id="PS50937"/>
    </source>
</evidence>
<keyword evidence="1" id="KW-0678">Repressor</keyword>
<dbReference type="PANTHER" id="PTHR30204:SF69">
    <property type="entry name" value="MERR-FAMILY TRANSCRIPTIONAL REGULATOR"/>
    <property type="match status" value="1"/>
</dbReference>
<feature type="domain" description="HTH merR-type" evidence="6">
    <location>
        <begin position="4"/>
        <end position="72"/>
    </location>
</feature>
<name>A0AAW3JRQ6_9FIRM</name>
<evidence type="ECO:0000313" key="8">
    <source>
        <dbReference type="Proteomes" id="UP000050833"/>
    </source>
</evidence>
<protein>
    <recommendedName>
        <fullName evidence="6">HTH merR-type domain-containing protein</fullName>
    </recommendedName>
</protein>
<dbReference type="GO" id="GO:0003677">
    <property type="term" value="F:DNA binding"/>
    <property type="evidence" value="ECO:0007669"/>
    <property type="project" value="UniProtKB-KW"/>
</dbReference>
<feature type="compositionally biased region" description="Basic residues" evidence="5">
    <location>
        <begin position="267"/>
        <end position="277"/>
    </location>
</feature>
<dbReference type="Proteomes" id="UP000050833">
    <property type="component" value="Unassembled WGS sequence"/>
</dbReference>
<feature type="compositionally biased region" description="Polar residues" evidence="5">
    <location>
        <begin position="236"/>
        <end position="246"/>
    </location>
</feature>
<feature type="region of interest" description="Disordered" evidence="5">
    <location>
        <begin position="236"/>
        <end position="277"/>
    </location>
</feature>
<evidence type="ECO:0000256" key="4">
    <source>
        <dbReference type="ARBA" id="ARBA00023163"/>
    </source>
</evidence>
<reference evidence="7 8" key="1">
    <citation type="submission" date="2015-10" db="EMBL/GenBank/DDBJ databases">
        <title>Butyribacter intestini gen. nov., sp. nov., a butyric acid-producing bacterium of the family Lachnospiraceae isolated from the human faeces.</title>
        <authorList>
            <person name="Zou Y."/>
            <person name="Xue W."/>
            <person name="Luo G."/>
            <person name="Lv M."/>
        </authorList>
    </citation>
    <scope>NUCLEOTIDE SEQUENCE [LARGE SCALE GENOMIC DNA]</scope>
    <source>
        <strain evidence="7 8">TF01-11</strain>
    </source>
</reference>
<organism evidence="7 8">
    <name type="scientific">Butyribacter intestini</name>
    <dbReference type="NCBI Taxonomy" id="1703332"/>
    <lineage>
        <taxon>Bacteria</taxon>
        <taxon>Bacillati</taxon>
        <taxon>Bacillota</taxon>
        <taxon>Clostridia</taxon>
        <taxon>Lachnospirales</taxon>
        <taxon>Lachnospiraceae</taxon>
        <taxon>Butyribacter</taxon>
    </lineage>
</organism>
<evidence type="ECO:0000256" key="5">
    <source>
        <dbReference type="SAM" id="MobiDB-lite"/>
    </source>
</evidence>
<sequence>MEKKYSISDASRQVEVENHVLRYWEEELGLNIHRNSKGHRFYTDRDIKILRDVKDLKEQGFLLKSIKLIIHDIDNVRKMNPNEQYKLREELNQKIQDEEENNSNKAKTVNGFMISRSQSVQTDNVVQLENKSMSGAAGQVLNIQKGELGQTAFKQGEQRSVAVPSEEKIKRFELMLRKMVANVVEEGQKESEQRISDNVSTKLMKEINYIMMQKDEMAAKQTKLLEEILQKIQSQSLEEVAATSQIKQLKTKEKKKDDKKDKVKEKGKNKRGLRIFG</sequence>
<dbReference type="Gene3D" id="1.10.1660.10">
    <property type="match status" value="1"/>
</dbReference>
<accession>A0AAW3JRQ6</accession>
<dbReference type="EMBL" id="LLKB01000005">
    <property type="protein sequence ID" value="KQC84966.1"/>
    <property type="molecule type" value="Genomic_DNA"/>
</dbReference>
<comment type="caution">
    <text evidence="7">The sequence shown here is derived from an EMBL/GenBank/DDBJ whole genome shotgun (WGS) entry which is preliminary data.</text>
</comment>
<dbReference type="GO" id="GO:0003700">
    <property type="term" value="F:DNA-binding transcription factor activity"/>
    <property type="evidence" value="ECO:0007669"/>
    <property type="project" value="InterPro"/>
</dbReference>
<evidence type="ECO:0000256" key="3">
    <source>
        <dbReference type="ARBA" id="ARBA00023125"/>
    </source>
</evidence>
<keyword evidence="2" id="KW-0805">Transcription regulation</keyword>
<proteinExistence type="predicted"/>
<evidence type="ECO:0000256" key="2">
    <source>
        <dbReference type="ARBA" id="ARBA00023015"/>
    </source>
</evidence>
<dbReference type="InterPro" id="IPR047057">
    <property type="entry name" value="MerR_fam"/>
</dbReference>
<keyword evidence="8" id="KW-1185">Reference proteome</keyword>
<keyword evidence="3" id="KW-0238">DNA-binding</keyword>
<feature type="compositionally biased region" description="Basic and acidic residues" evidence="5">
    <location>
        <begin position="250"/>
        <end position="266"/>
    </location>
</feature>
<dbReference type="InterPro" id="IPR009061">
    <property type="entry name" value="DNA-bd_dom_put_sf"/>
</dbReference>